<protein>
    <submittedName>
        <fullName evidence="8">Eukaryotic translation initiation factor 3 subunit A</fullName>
    </submittedName>
</protein>
<dbReference type="GO" id="GO:0071541">
    <property type="term" value="C:eukaryotic translation initiation factor 3 complex, eIF3m"/>
    <property type="evidence" value="ECO:0007669"/>
    <property type="project" value="TreeGrafter"/>
</dbReference>
<dbReference type="Gene3D" id="1.25.40.860">
    <property type="match status" value="1"/>
</dbReference>
<dbReference type="Proteomes" id="UP000887013">
    <property type="component" value="Unassembled WGS sequence"/>
</dbReference>
<feature type="region of interest" description="Disordered" evidence="6">
    <location>
        <begin position="1006"/>
        <end position="1049"/>
    </location>
</feature>
<evidence type="ECO:0000256" key="4">
    <source>
        <dbReference type="ARBA" id="ARBA00022917"/>
    </source>
</evidence>
<feature type="compositionally biased region" description="Low complexity" evidence="6">
    <location>
        <begin position="867"/>
        <end position="878"/>
    </location>
</feature>
<evidence type="ECO:0000259" key="7">
    <source>
        <dbReference type="PROSITE" id="PS50250"/>
    </source>
</evidence>
<feature type="domain" description="PCI" evidence="7">
    <location>
        <begin position="313"/>
        <end position="493"/>
    </location>
</feature>
<reference evidence="8" key="1">
    <citation type="submission" date="2020-08" db="EMBL/GenBank/DDBJ databases">
        <title>Multicomponent nature underlies the extraordinary mechanical properties of spider dragline silk.</title>
        <authorList>
            <person name="Kono N."/>
            <person name="Nakamura H."/>
            <person name="Mori M."/>
            <person name="Yoshida Y."/>
            <person name="Ohtoshi R."/>
            <person name="Malay A.D."/>
            <person name="Moran D.A.P."/>
            <person name="Tomita M."/>
            <person name="Numata K."/>
            <person name="Arakawa K."/>
        </authorList>
    </citation>
    <scope>NUCLEOTIDE SEQUENCE</scope>
</reference>
<evidence type="ECO:0000256" key="2">
    <source>
        <dbReference type="ARBA" id="ARBA00022540"/>
    </source>
</evidence>
<evidence type="ECO:0000313" key="9">
    <source>
        <dbReference type="Proteomes" id="UP000887013"/>
    </source>
</evidence>
<proteinExistence type="predicted"/>
<keyword evidence="3" id="KW-0694">RNA-binding</keyword>
<keyword evidence="5" id="KW-0175">Coiled coil</keyword>
<comment type="caution">
    <text evidence="8">The sequence shown here is derived from an EMBL/GenBank/DDBJ whole genome shotgun (WGS) entry which is preliminary data.</text>
</comment>
<evidence type="ECO:0000256" key="3">
    <source>
        <dbReference type="ARBA" id="ARBA00022884"/>
    </source>
</evidence>
<accession>A0A8X6KDV8</accession>
<dbReference type="GO" id="GO:0001732">
    <property type="term" value="P:formation of cytoplasmic translation initiation complex"/>
    <property type="evidence" value="ECO:0007669"/>
    <property type="project" value="TreeGrafter"/>
</dbReference>
<feature type="coiled-coil region" evidence="5">
    <location>
        <begin position="570"/>
        <end position="641"/>
    </location>
</feature>
<organism evidence="8 9">
    <name type="scientific">Nephila pilipes</name>
    <name type="common">Giant wood spider</name>
    <name type="synonym">Nephila maculata</name>
    <dbReference type="NCBI Taxonomy" id="299642"/>
    <lineage>
        <taxon>Eukaryota</taxon>
        <taxon>Metazoa</taxon>
        <taxon>Ecdysozoa</taxon>
        <taxon>Arthropoda</taxon>
        <taxon>Chelicerata</taxon>
        <taxon>Arachnida</taxon>
        <taxon>Araneae</taxon>
        <taxon>Araneomorphae</taxon>
        <taxon>Entelegynae</taxon>
        <taxon>Araneoidea</taxon>
        <taxon>Nephilidae</taxon>
        <taxon>Nephila</taxon>
    </lineage>
</organism>
<keyword evidence="9" id="KW-1185">Reference proteome</keyword>
<dbReference type="PANTHER" id="PTHR14005">
    <property type="entry name" value="EUKARYOTIC TRANSLATION INITIATION FACTOR 3, THETA SUBUNIT"/>
    <property type="match status" value="1"/>
</dbReference>
<dbReference type="PROSITE" id="PS50250">
    <property type="entry name" value="PCI"/>
    <property type="match status" value="1"/>
</dbReference>
<gene>
    <name evidence="8" type="primary">eif3a</name>
    <name evidence="8" type="ORF">NPIL_643871</name>
</gene>
<evidence type="ECO:0000256" key="6">
    <source>
        <dbReference type="SAM" id="MobiDB-lite"/>
    </source>
</evidence>
<dbReference type="InterPro" id="IPR000717">
    <property type="entry name" value="PCI_dom"/>
</dbReference>
<dbReference type="PANTHER" id="PTHR14005:SF0">
    <property type="entry name" value="EUKARYOTIC TRANSLATION INITIATION FACTOR 3 SUBUNIT A"/>
    <property type="match status" value="1"/>
</dbReference>
<evidence type="ECO:0000313" key="8">
    <source>
        <dbReference type="EMBL" id="GFS42220.1"/>
    </source>
</evidence>
<evidence type="ECO:0000256" key="5">
    <source>
        <dbReference type="SAM" id="Coils"/>
    </source>
</evidence>
<keyword evidence="1" id="KW-0963">Cytoplasm</keyword>
<feature type="compositionally biased region" description="Polar residues" evidence="6">
    <location>
        <begin position="879"/>
        <end position="895"/>
    </location>
</feature>
<keyword evidence="4" id="KW-0648">Protein biosynthesis</keyword>
<feature type="region of interest" description="Disordered" evidence="6">
    <location>
        <begin position="820"/>
        <end position="895"/>
    </location>
</feature>
<dbReference type="GO" id="GO:0043614">
    <property type="term" value="C:multi-eIF complex"/>
    <property type="evidence" value="ECO:0007669"/>
    <property type="project" value="TreeGrafter"/>
</dbReference>
<dbReference type="SMART" id="SM00088">
    <property type="entry name" value="PINT"/>
    <property type="match status" value="1"/>
</dbReference>
<evidence type="ECO:0000256" key="1">
    <source>
        <dbReference type="ARBA" id="ARBA00022490"/>
    </source>
</evidence>
<dbReference type="InterPro" id="IPR027512">
    <property type="entry name" value="EIF3A"/>
</dbReference>
<dbReference type="OrthoDB" id="6426859at2759"/>
<name>A0A8X6KDV8_NEPPI</name>
<feature type="compositionally biased region" description="Polar residues" evidence="6">
    <location>
        <begin position="845"/>
        <end position="855"/>
    </location>
</feature>
<dbReference type="EMBL" id="BMAW01043994">
    <property type="protein sequence ID" value="GFS42220.1"/>
    <property type="molecule type" value="Genomic_DNA"/>
</dbReference>
<dbReference type="Pfam" id="PF01399">
    <property type="entry name" value="PCI"/>
    <property type="match status" value="1"/>
</dbReference>
<dbReference type="GO" id="GO:0003729">
    <property type="term" value="F:mRNA binding"/>
    <property type="evidence" value="ECO:0007669"/>
    <property type="project" value="TreeGrafter"/>
</dbReference>
<dbReference type="AlphaFoldDB" id="A0A8X6KDV8"/>
<dbReference type="Pfam" id="PF22591">
    <property type="entry name" value="eIF3a_PCI_TPR-like"/>
    <property type="match status" value="1"/>
</dbReference>
<keyword evidence="2 8" id="KW-0396">Initiation factor</keyword>
<feature type="compositionally biased region" description="Polar residues" evidence="6">
    <location>
        <begin position="820"/>
        <end position="837"/>
    </location>
</feature>
<dbReference type="GO" id="GO:0003743">
    <property type="term" value="F:translation initiation factor activity"/>
    <property type="evidence" value="ECO:0007669"/>
    <property type="project" value="UniProtKB-KW"/>
</dbReference>
<dbReference type="GO" id="GO:0002188">
    <property type="term" value="P:translation reinitiation"/>
    <property type="evidence" value="ECO:0007669"/>
    <property type="project" value="TreeGrafter"/>
</dbReference>
<sequence>MSNFCHNPENALKRANALIVLGKQDEAINCLYDALKNRKNRMLKHTHEPIINKLLEICVERRFSGLAKDGLYLYRNICQSVNVKSWEDAVKKLIFLVENKIKSCMEELQMPLTDTTFLDRTVTPESLMKMSSKDEADINFNQIIVLLWIKFMWECYRICLELLRNSQSEKIYHYIVQNAFKFCLKYCRKTEFRKLCNLLRIHIGYFQKRCSQLFTSICDSEVSALYLETGILELDTALELELWFEAFKASEDIHLLINFSKKPNSKAIAIYYEKLSQVFFKANDFLYHAAALLRFFLLSRDVKKNFSSEISALSSRVILAILSTPFAANNPIIDLVAENDLSIIEKKHRLLSSLLNFPVKPTRKTLIKEIKRYNILQTSPPQIQNLFHLLENKVDPLKMNTSLHHFKNALNEIDNSEALNQYLTPLFTVSTVRLLSQLSKIYETITLNKLMSLVPFVDQYYVERLIVDSARRYNIPVRIDHTYQCLRFNNGLNLFWNKNFLDGPEMEQLLENHDVNYLSQLHSSLNKINKSIRPDYFKLKYDATLIDIKEQYLIMQNADRRRILERKKMIEKHKEMLESVRLKKEEEQKKLLIEKQLKHEASERERLLKEAKERAYQKRILQEEEIKRQVLHEKMENLKKTELGQIIEKLEINELTQINLESLFSKHIEYVKREKKEFLRRLRKQERTIFHMERGKRIEEIPLLKQEYEEEKVKSRERWEHDEKCKIQKFCEERSYFLHNRDRMLAMKNDLAGFIKNVKERSSLEYEQAVKKFSQDLEREREKRLLERAEQRKALRRNAWLENQKLLSKKKTERMILNKTQEAMNNSKTIRENSPTKFSVHEYSQESQSKLNRSSVYIAHQSKLTKSRLNSESKSSSKYTNNRTNAFNNQSAKDNTLQKPISCKSNDGSIQNIQPRYQILKRDEIPLTNNKTLKEYSCQKHSNSSTDIVDLNKYNYNDSNYSRLMTVPFKQNIVSGSCPTGTTSMFNLKQNSKSLSSQEYFQSQSPVNKDFSADSISQKESKFEHHITDRTPKNGSDEKSQNDFDKKHKYDIRRSCTPWAKLNRKDNPNNET</sequence>
<dbReference type="InterPro" id="IPR054711">
    <property type="entry name" value="eIF3a_PCI_TPR-like"/>
</dbReference>
<dbReference type="GO" id="GO:0071540">
    <property type="term" value="C:eukaryotic translation initiation factor 3 complex, eIF3e"/>
    <property type="evidence" value="ECO:0007669"/>
    <property type="project" value="TreeGrafter"/>
</dbReference>
<dbReference type="Gene3D" id="4.10.860.10">
    <property type="entry name" value="UVR domain"/>
    <property type="match status" value="1"/>
</dbReference>
<feature type="compositionally biased region" description="Basic and acidic residues" evidence="6">
    <location>
        <begin position="1017"/>
        <end position="1049"/>
    </location>
</feature>